<dbReference type="InterPro" id="IPR001466">
    <property type="entry name" value="Beta-lactam-related"/>
</dbReference>
<dbReference type="SUPFAM" id="SSF56601">
    <property type="entry name" value="beta-lactamase/transpeptidase-like"/>
    <property type="match status" value="1"/>
</dbReference>
<feature type="domain" description="Beta-lactamase-related" evidence="2">
    <location>
        <begin position="50"/>
        <end position="362"/>
    </location>
</feature>
<keyword evidence="4" id="KW-1185">Reference proteome</keyword>
<comment type="caution">
    <text evidence="3">The sequence shown here is derived from an EMBL/GenBank/DDBJ whole genome shotgun (WGS) entry which is preliminary data.</text>
</comment>
<evidence type="ECO:0000313" key="4">
    <source>
        <dbReference type="Proteomes" id="UP001500897"/>
    </source>
</evidence>
<dbReference type="RefSeq" id="WP_344556789.1">
    <property type="nucleotide sequence ID" value="NZ_BAAANS010000053.1"/>
</dbReference>
<evidence type="ECO:0000259" key="2">
    <source>
        <dbReference type="Pfam" id="PF00144"/>
    </source>
</evidence>
<name>A0ABN2XPQ2_9ACTN</name>
<proteinExistence type="predicted"/>
<keyword evidence="3" id="KW-0378">Hydrolase</keyword>
<accession>A0ABN2XPQ2</accession>
<dbReference type="GO" id="GO:0016787">
    <property type="term" value="F:hydrolase activity"/>
    <property type="evidence" value="ECO:0007669"/>
    <property type="project" value="UniProtKB-KW"/>
</dbReference>
<dbReference type="Proteomes" id="UP001500897">
    <property type="component" value="Unassembled WGS sequence"/>
</dbReference>
<gene>
    <name evidence="3" type="ORF">GCM10009759_61060</name>
</gene>
<dbReference type="PANTHER" id="PTHR46825:SF7">
    <property type="entry name" value="D-ALANYL-D-ALANINE CARBOXYPEPTIDASE"/>
    <property type="match status" value="1"/>
</dbReference>
<organism evidence="3 4">
    <name type="scientific">Kitasatospora saccharophila</name>
    <dbReference type="NCBI Taxonomy" id="407973"/>
    <lineage>
        <taxon>Bacteria</taxon>
        <taxon>Bacillati</taxon>
        <taxon>Actinomycetota</taxon>
        <taxon>Actinomycetes</taxon>
        <taxon>Kitasatosporales</taxon>
        <taxon>Streptomycetaceae</taxon>
        <taxon>Kitasatospora</taxon>
    </lineage>
</organism>
<protein>
    <submittedName>
        <fullName evidence="3">Serine hydrolase domain-containing protein</fullName>
    </submittedName>
</protein>
<dbReference type="InterPro" id="IPR050491">
    <property type="entry name" value="AmpC-like"/>
</dbReference>
<evidence type="ECO:0000313" key="3">
    <source>
        <dbReference type="EMBL" id="GAA2115900.1"/>
    </source>
</evidence>
<dbReference type="PANTHER" id="PTHR46825">
    <property type="entry name" value="D-ALANYL-D-ALANINE-CARBOXYPEPTIDASE/ENDOPEPTIDASE AMPH"/>
    <property type="match status" value="1"/>
</dbReference>
<evidence type="ECO:0000256" key="1">
    <source>
        <dbReference type="SAM" id="SignalP"/>
    </source>
</evidence>
<sequence length="400" mass="42179">MTSAGTTHRAAALAAPVLAGLLLAVLPSPASAAVPVAGGGPDAEALRAALVRQVGDPVAGTVARVSVDGSTWRGGQDDRVSGRPVAPNASFRIGSINKPFVAVVLLQLAAEQRIDLDGTVQQYLPGVLPDAFGPVTVRQLLNHTSGLPQAVEGVQGSDRDTVIARRFEVQTLDQVIGWTLRPADRPWPGPSFAPGSAQEYNTFNYRLADRIIEQVTGHSFRTEVTARVLRPLGLWHTEVTEGAPRMPAPHLVGYLADDAGTPMDVSEQGGNPESMVSTPADLDRFLRALLDGELLPPQQQRELLALPRDAAGHPVPSLTPGDCRFGPDKGLACYSAGLMEIPLRDGTVAWGKTGHDLGYSDGFFASADLSRRLVYSTGESGITPAPSLRLAVTVFGPFAD</sequence>
<reference evidence="3 4" key="1">
    <citation type="journal article" date="2019" name="Int. J. Syst. Evol. Microbiol.">
        <title>The Global Catalogue of Microorganisms (GCM) 10K type strain sequencing project: providing services to taxonomists for standard genome sequencing and annotation.</title>
        <authorList>
            <consortium name="The Broad Institute Genomics Platform"/>
            <consortium name="The Broad Institute Genome Sequencing Center for Infectious Disease"/>
            <person name="Wu L."/>
            <person name="Ma J."/>
        </authorList>
    </citation>
    <scope>NUCLEOTIDE SEQUENCE [LARGE SCALE GENOMIC DNA]</scope>
    <source>
        <strain evidence="3 4">JCM 14559</strain>
    </source>
</reference>
<dbReference type="Gene3D" id="3.40.710.10">
    <property type="entry name" value="DD-peptidase/beta-lactamase superfamily"/>
    <property type="match status" value="1"/>
</dbReference>
<dbReference type="Pfam" id="PF00144">
    <property type="entry name" value="Beta-lactamase"/>
    <property type="match status" value="1"/>
</dbReference>
<dbReference type="EMBL" id="BAAANS010000053">
    <property type="protein sequence ID" value="GAA2115900.1"/>
    <property type="molecule type" value="Genomic_DNA"/>
</dbReference>
<keyword evidence="1" id="KW-0732">Signal</keyword>
<dbReference type="InterPro" id="IPR012338">
    <property type="entry name" value="Beta-lactam/transpept-like"/>
</dbReference>
<feature type="chain" id="PRO_5046966052" evidence="1">
    <location>
        <begin position="33"/>
        <end position="400"/>
    </location>
</feature>
<feature type="signal peptide" evidence="1">
    <location>
        <begin position="1"/>
        <end position="32"/>
    </location>
</feature>